<evidence type="ECO:0000313" key="2">
    <source>
        <dbReference type="EMBL" id="CAI8038426.1"/>
    </source>
</evidence>
<protein>
    <submittedName>
        <fullName evidence="2">Inter-alpha-trypsin inhibitor heavy chain H1</fullName>
    </submittedName>
</protein>
<dbReference type="Proteomes" id="UP001174909">
    <property type="component" value="Unassembled WGS sequence"/>
</dbReference>
<feature type="domain" description="VWFA" evidence="1">
    <location>
        <begin position="1"/>
        <end position="151"/>
    </location>
</feature>
<reference evidence="2" key="1">
    <citation type="submission" date="2023-03" db="EMBL/GenBank/DDBJ databases">
        <authorList>
            <person name="Steffen K."/>
            <person name="Cardenas P."/>
        </authorList>
    </citation>
    <scope>NUCLEOTIDE SEQUENCE</scope>
</reference>
<name>A0AA35X3I2_GEOBA</name>
<dbReference type="InterPro" id="IPR002035">
    <property type="entry name" value="VWF_A"/>
</dbReference>
<dbReference type="AlphaFoldDB" id="A0AA35X3I2"/>
<dbReference type="Gene3D" id="3.40.50.410">
    <property type="entry name" value="von Willebrand factor, type A domain"/>
    <property type="match status" value="1"/>
</dbReference>
<evidence type="ECO:0000259" key="1">
    <source>
        <dbReference type="PROSITE" id="PS50234"/>
    </source>
</evidence>
<dbReference type="EMBL" id="CASHTH010002988">
    <property type="protein sequence ID" value="CAI8038426.1"/>
    <property type="molecule type" value="Genomic_DNA"/>
</dbReference>
<keyword evidence="3" id="KW-1185">Reference proteome</keyword>
<organism evidence="2 3">
    <name type="scientific">Geodia barretti</name>
    <name type="common">Barrett's horny sponge</name>
    <dbReference type="NCBI Taxonomy" id="519541"/>
    <lineage>
        <taxon>Eukaryota</taxon>
        <taxon>Metazoa</taxon>
        <taxon>Porifera</taxon>
        <taxon>Demospongiae</taxon>
        <taxon>Heteroscleromorpha</taxon>
        <taxon>Tetractinellida</taxon>
        <taxon>Astrophorina</taxon>
        <taxon>Geodiidae</taxon>
        <taxon>Geodia</taxon>
    </lineage>
</organism>
<dbReference type="InterPro" id="IPR036465">
    <property type="entry name" value="vWFA_dom_sf"/>
</dbReference>
<comment type="caution">
    <text evidence="2">The sequence shown here is derived from an EMBL/GenBank/DDBJ whole genome shotgun (WGS) entry which is preliminary data.</text>
</comment>
<gene>
    <name evidence="2" type="ORF">GBAR_LOCUS21431</name>
</gene>
<dbReference type="PANTHER" id="PTHR10579:SF43">
    <property type="entry name" value="ZINC FINGER (C3HC4-TYPE RING FINGER) FAMILY PROTEIN"/>
    <property type="match status" value="1"/>
</dbReference>
<sequence length="167" mass="18372">MRGAKLDFVRKTLLFVVDQLKECDRLSLVTYDTNVYLDFSLTSMSTTNKDKAKITISNLREGSSTNLCGGLVKGMEEVVQSAGERAQVQSVLLLTDGLANKRVRDAEGILAKMRELQDPPVRGDVAPKKFNGTVYTFGSPVKEAESITSLTALIRSRSHLQTVWDGC</sequence>
<dbReference type="SUPFAM" id="SSF53300">
    <property type="entry name" value="vWA-like"/>
    <property type="match status" value="1"/>
</dbReference>
<dbReference type="Pfam" id="PF00092">
    <property type="entry name" value="VWA"/>
    <property type="match status" value="1"/>
</dbReference>
<proteinExistence type="predicted"/>
<evidence type="ECO:0000313" key="3">
    <source>
        <dbReference type="Proteomes" id="UP001174909"/>
    </source>
</evidence>
<dbReference type="InterPro" id="IPR051266">
    <property type="entry name" value="CLCR"/>
</dbReference>
<dbReference type="PROSITE" id="PS50234">
    <property type="entry name" value="VWFA"/>
    <property type="match status" value="1"/>
</dbReference>
<dbReference type="PANTHER" id="PTHR10579">
    <property type="entry name" value="CALCIUM-ACTIVATED CHLORIDE CHANNEL REGULATOR"/>
    <property type="match status" value="1"/>
</dbReference>
<accession>A0AA35X3I2</accession>